<keyword evidence="1" id="KW-0472">Membrane</keyword>
<dbReference type="SUPFAM" id="SSF103088">
    <property type="entry name" value="OmpA-like"/>
    <property type="match status" value="1"/>
</dbReference>
<dbReference type="Gene3D" id="3.30.1330.60">
    <property type="entry name" value="OmpA-like domain"/>
    <property type="match status" value="1"/>
</dbReference>
<keyword evidence="2" id="KW-0732">Signal</keyword>
<keyword evidence="5" id="KW-1185">Reference proteome</keyword>
<dbReference type="InterPro" id="IPR006665">
    <property type="entry name" value="OmpA-like"/>
</dbReference>
<proteinExistence type="predicted"/>
<organism evidence="4 5">
    <name type="scientific">Candidatus Manganitrophus noduliformans</name>
    <dbReference type="NCBI Taxonomy" id="2606439"/>
    <lineage>
        <taxon>Bacteria</taxon>
        <taxon>Pseudomonadati</taxon>
        <taxon>Nitrospirota</taxon>
        <taxon>Nitrospiria</taxon>
        <taxon>Candidatus Troglogloeales</taxon>
        <taxon>Candidatus Manganitrophaceae</taxon>
        <taxon>Candidatus Manganitrophus</taxon>
    </lineage>
</organism>
<evidence type="ECO:0000256" key="2">
    <source>
        <dbReference type="SAM" id="SignalP"/>
    </source>
</evidence>
<evidence type="ECO:0000256" key="1">
    <source>
        <dbReference type="PROSITE-ProRule" id="PRU00473"/>
    </source>
</evidence>
<feature type="domain" description="OmpA-like" evidence="3">
    <location>
        <begin position="108"/>
        <end position="217"/>
    </location>
</feature>
<dbReference type="CDD" id="cd07185">
    <property type="entry name" value="OmpA_C-like"/>
    <property type="match status" value="1"/>
</dbReference>
<dbReference type="PANTHER" id="PTHR30329">
    <property type="entry name" value="STATOR ELEMENT OF FLAGELLAR MOTOR COMPLEX"/>
    <property type="match status" value="1"/>
</dbReference>
<evidence type="ECO:0000259" key="3">
    <source>
        <dbReference type="PROSITE" id="PS51123"/>
    </source>
</evidence>
<accession>A0A7X6DN24</accession>
<dbReference type="PANTHER" id="PTHR30329:SF21">
    <property type="entry name" value="LIPOPROTEIN YIAD-RELATED"/>
    <property type="match status" value="1"/>
</dbReference>
<protein>
    <submittedName>
        <fullName evidence="4">OmpA family protein</fullName>
    </submittedName>
</protein>
<dbReference type="AlphaFoldDB" id="A0A7X6DN24"/>
<dbReference type="GO" id="GO:0016020">
    <property type="term" value="C:membrane"/>
    <property type="evidence" value="ECO:0007669"/>
    <property type="project" value="UniProtKB-UniRule"/>
</dbReference>
<name>A0A7X6DN24_9BACT</name>
<dbReference type="Proteomes" id="UP000534783">
    <property type="component" value="Unassembled WGS sequence"/>
</dbReference>
<evidence type="ECO:0000313" key="5">
    <source>
        <dbReference type="Proteomes" id="UP000534783"/>
    </source>
</evidence>
<feature type="signal peptide" evidence="2">
    <location>
        <begin position="1"/>
        <end position="32"/>
    </location>
</feature>
<sequence>MYRQGRNRRLCKGMAPIFFSVLFSFPLASSFAAEISKMPYQYSSDMGVAIEAVETFVLCDCKSAPALAVKPKEIPIALRMTEPFHLPSPVKEEPIQDKEEVSEDGGVALSEDTVEPAIIQFGLNENRITPTQEEEILQAVERIKTSEGKVRVVGHTCDLGKKEQNDRLSLTRAERVAAILKERGIVVAEVVGKGSCCPRSADRRFNRRVEILVMKNGGDHEK</sequence>
<feature type="chain" id="PRO_5030812311" evidence="2">
    <location>
        <begin position="33"/>
        <end position="222"/>
    </location>
</feature>
<dbReference type="InterPro" id="IPR050330">
    <property type="entry name" value="Bact_OuterMem_StrucFunc"/>
</dbReference>
<dbReference type="EMBL" id="VTOW01000001">
    <property type="protein sequence ID" value="NKE70155.1"/>
    <property type="molecule type" value="Genomic_DNA"/>
</dbReference>
<dbReference type="Pfam" id="PF00691">
    <property type="entry name" value="OmpA"/>
    <property type="match status" value="1"/>
</dbReference>
<gene>
    <name evidence="4" type="ORF">MNODULE_05285</name>
</gene>
<comment type="caution">
    <text evidence="4">The sequence shown here is derived from an EMBL/GenBank/DDBJ whole genome shotgun (WGS) entry which is preliminary data.</text>
</comment>
<reference evidence="4 5" key="1">
    <citation type="journal article" date="2020" name="Nature">
        <title>Bacterial chemolithoautotrophy via manganese oxidation.</title>
        <authorList>
            <person name="Yu H."/>
            <person name="Leadbetter J.R."/>
        </authorList>
    </citation>
    <scope>NUCLEOTIDE SEQUENCE [LARGE SCALE GENOMIC DNA]</scope>
    <source>
        <strain evidence="4 5">Mn-1</strain>
    </source>
</reference>
<dbReference type="PROSITE" id="PS51123">
    <property type="entry name" value="OMPA_2"/>
    <property type="match status" value="1"/>
</dbReference>
<dbReference type="InterPro" id="IPR036737">
    <property type="entry name" value="OmpA-like_sf"/>
</dbReference>
<evidence type="ECO:0000313" key="4">
    <source>
        <dbReference type="EMBL" id="NKE70155.1"/>
    </source>
</evidence>